<evidence type="ECO:0000313" key="1">
    <source>
        <dbReference type="EMBL" id="NWE77787.1"/>
    </source>
</evidence>
<dbReference type="SUPFAM" id="SSF53474">
    <property type="entry name" value="alpha/beta-Hydrolases"/>
    <property type="match status" value="1"/>
</dbReference>
<dbReference type="AlphaFoldDB" id="A0A7Y8K6E0"/>
<name>A0A7Y8K6E0_9PSED</name>
<dbReference type="PANTHER" id="PTHR22946">
    <property type="entry name" value="DIENELACTONE HYDROLASE DOMAIN-CONTAINING PROTEIN-RELATED"/>
    <property type="match status" value="1"/>
</dbReference>
<organism evidence="1 2">
    <name type="scientific">Pseudomonas yamanorum</name>
    <dbReference type="NCBI Taxonomy" id="515393"/>
    <lineage>
        <taxon>Bacteria</taxon>
        <taxon>Pseudomonadati</taxon>
        <taxon>Pseudomonadota</taxon>
        <taxon>Gammaproteobacteria</taxon>
        <taxon>Pseudomonadales</taxon>
        <taxon>Pseudomonadaceae</taxon>
        <taxon>Pseudomonas</taxon>
    </lineage>
</organism>
<proteinExistence type="predicted"/>
<gene>
    <name evidence="1" type="ORF">HX828_19665</name>
</gene>
<sequence length="382" mass="41273">MQSMRGVMIIAFGLILCASQIHADTLVREEQLLLPIRIDSHTEKIEALIVRPVKEGKFPIALIVNGSAATSPSAAHADWLAHIAHDFAHRGWLAASIVWPGYGSSTGSFKNQGGTCSNPNVARFLDAHGNELAAALAAVRERPDVDPSLAVGVGISIGGASMLDLAAQPVRPLAAVINISGGVYHYTNVGSADSNCSLYQTDLVRNLTKFGKDNPTPTLWIYAENDPFFSPDLVGRMIAGYRSGGGNAELALLPPFGKDGHTLYKQEANTLLKPHIEDFLRSNRFPAMDDSALMPLLSKLVPEDRAGAEAYLQSVTEKAMAMSKESSSIYWYYGARSLKTARKQALSNCRKATGKPCQIVAENMELVDGWQDVVSPIKELRN</sequence>
<accession>A0A7Y8K6E0</accession>
<dbReference type="InterPro" id="IPR050261">
    <property type="entry name" value="FrsA_esterase"/>
</dbReference>
<dbReference type="EMBL" id="JACARF010000023">
    <property type="protein sequence ID" value="NWE77787.1"/>
    <property type="molecule type" value="Genomic_DNA"/>
</dbReference>
<dbReference type="InterPro" id="IPR029058">
    <property type="entry name" value="AB_hydrolase_fold"/>
</dbReference>
<dbReference type="RefSeq" id="WP_177115153.1">
    <property type="nucleotide sequence ID" value="NZ_JACARF010000023.1"/>
</dbReference>
<comment type="caution">
    <text evidence="1">The sequence shown here is derived from an EMBL/GenBank/DDBJ whole genome shotgun (WGS) entry which is preliminary data.</text>
</comment>
<dbReference type="Proteomes" id="UP000537188">
    <property type="component" value="Unassembled WGS sequence"/>
</dbReference>
<evidence type="ECO:0008006" key="3">
    <source>
        <dbReference type="Google" id="ProtNLM"/>
    </source>
</evidence>
<protein>
    <recommendedName>
        <fullName evidence="3">Alpha/beta hydrolase</fullName>
    </recommendedName>
</protein>
<reference evidence="1 2" key="1">
    <citation type="submission" date="2020-04" db="EMBL/GenBank/DDBJ databases">
        <title>Molecular characterization of pseudomonads from Agaricus bisporus reveal novel blotch 2 pathogens in Western Europe.</title>
        <authorList>
            <person name="Taparia T."/>
            <person name="Krijger M."/>
            <person name="Haynes E."/>
            <person name="Elpinstone J.G."/>
            <person name="Noble R."/>
            <person name="Van Der Wolf J."/>
        </authorList>
    </citation>
    <scope>NUCLEOTIDE SEQUENCE [LARGE SCALE GENOMIC DNA]</scope>
    <source>
        <strain evidence="1 2">IPO3781</strain>
    </source>
</reference>
<dbReference type="Gene3D" id="3.40.50.1820">
    <property type="entry name" value="alpha/beta hydrolase"/>
    <property type="match status" value="1"/>
</dbReference>
<evidence type="ECO:0000313" key="2">
    <source>
        <dbReference type="Proteomes" id="UP000537188"/>
    </source>
</evidence>